<comment type="caution">
    <text evidence="15">Lacks conserved residue(s) required for the propagation of feature annotation.</text>
</comment>
<keyword evidence="8 15" id="KW-0862">Zinc</keyword>
<keyword evidence="9 15" id="KW-0238">DNA-binding</keyword>
<dbReference type="PROSITE" id="PS01242">
    <property type="entry name" value="ZF_FPG_1"/>
    <property type="match status" value="1"/>
</dbReference>
<feature type="active site" description="Proton donor" evidence="15">
    <location>
        <position position="3"/>
    </location>
</feature>
<feature type="domain" description="Formamidopyrimidine-DNA glycosylase catalytic" evidence="17">
    <location>
        <begin position="2"/>
        <end position="117"/>
    </location>
</feature>
<dbReference type="PANTHER" id="PTHR22993:SF9">
    <property type="entry name" value="FORMAMIDOPYRIMIDINE-DNA GLYCOSYLASE"/>
    <property type="match status" value="1"/>
</dbReference>
<name>A0A7Z7MUI3_9PROT</name>
<keyword evidence="19" id="KW-1185">Reference proteome</keyword>
<feature type="active site" description="Proton donor; for delta-elimination activity" evidence="15">
    <location>
        <position position="269"/>
    </location>
</feature>
<reference evidence="18" key="1">
    <citation type="submission" date="2017-03" db="EMBL/GenBank/DDBJ databases">
        <authorList>
            <consortium name="AG Boll"/>
        </authorList>
    </citation>
    <scope>NUCLEOTIDE SEQUENCE [LARGE SCALE GENOMIC DNA]</scope>
    <source>
        <strain evidence="18">Chol</strain>
    </source>
</reference>
<dbReference type="RefSeq" id="WP_154715755.1">
    <property type="nucleotide sequence ID" value="NZ_LT837803.1"/>
</dbReference>
<evidence type="ECO:0000313" key="18">
    <source>
        <dbReference type="EMBL" id="SMB21371.1"/>
    </source>
</evidence>
<dbReference type="PROSITE" id="PS51066">
    <property type="entry name" value="ZF_FPG_2"/>
    <property type="match status" value="1"/>
</dbReference>
<proteinExistence type="inferred from homology"/>
<feature type="active site" description="Proton donor; for beta-elimination activity" evidence="15">
    <location>
        <position position="58"/>
    </location>
</feature>
<keyword evidence="7 15" id="KW-0378">Hydrolase</keyword>
<evidence type="ECO:0000256" key="13">
    <source>
        <dbReference type="ARBA" id="ARBA00023295"/>
    </source>
</evidence>
<dbReference type="InterPro" id="IPR020629">
    <property type="entry name" value="FPG_Glyclase"/>
</dbReference>
<dbReference type="FunFam" id="1.10.8.50:FF:000003">
    <property type="entry name" value="Formamidopyrimidine-DNA glycosylase"/>
    <property type="match status" value="1"/>
</dbReference>
<evidence type="ECO:0000256" key="6">
    <source>
        <dbReference type="ARBA" id="ARBA00022771"/>
    </source>
</evidence>
<evidence type="ECO:0000256" key="9">
    <source>
        <dbReference type="ARBA" id="ARBA00023125"/>
    </source>
</evidence>
<dbReference type="InterPro" id="IPR010979">
    <property type="entry name" value="Ribosomal_uS13-like_H2TH"/>
</dbReference>
<dbReference type="InterPro" id="IPR010663">
    <property type="entry name" value="Znf_FPG/IleRS"/>
</dbReference>
<dbReference type="CDD" id="cd08966">
    <property type="entry name" value="EcFpg-like_N"/>
    <property type="match status" value="1"/>
</dbReference>
<keyword evidence="4 15" id="KW-0479">Metal-binding</keyword>
<dbReference type="SUPFAM" id="SSF57716">
    <property type="entry name" value="Glucocorticoid receptor-like (DNA-binding domain)"/>
    <property type="match status" value="1"/>
</dbReference>
<dbReference type="Proteomes" id="UP000242886">
    <property type="component" value="Chromosome SDENCHOL"/>
</dbReference>
<keyword evidence="6 15" id="KW-0863">Zinc-finger</keyword>
<evidence type="ECO:0000259" key="16">
    <source>
        <dbReference type="PROSITE" id="PS51066"/>
    </source>
</evidence>
<evidence type="ECO:0000256" key="5">
    <source>
        <dbReference type="ARBA" id="ARBA00022763"/>
    </source>
</evidence>
<evidence type="ECO:0000256" key="2">
    <source>
        <dbReference type="ARBA" id="ARBA00009409"/>
    </source>
</evidence>
<comment type="subunit">
    <text evidence="3 15">Monomer.</text>
</comment>
<dbReference type="InterPro" id="IPR012319">
    <property type="entry name" value="FPG_cat"/>
</dbReference>
<dbReference type="SUPFAM" id="SSF46946">
    <property type="entry name" value="S13-like H2TH domain"/>
    <property type="match status" value="1"/>
</dbReference>
<dbReference type="EC" id="3.2.2.23" evidence="15"/>
<dbReference type="Pfam" id="PF06827">
    <property type="entry name" value="zf-FPG_IleRS"/>
    <property type="match status" value="1"/>
</dbReference>
<dbReference type="EMBL" id="LT837803">
    <property type="protein sequence ID" value="SMB21371.1"/>
    <property type="molecule type" value="Genomic_DNA"/>
</dbReference>
<dbReference type="GO" id="GO:0008270">
    <property type="term" value="F:zinc ion binding"/>
    <property type="evidence" value="ECO:0007669"/>
    <property type="project" value="UniProtKB-UniRule"/>
</dbReference>
<dbReference type="NCBIfam" id="TIGR00577">
    <property type="entry name" value="fpg"/>
    <property type="match status" value="1"/>
</dbReference>
<dbReference type="GO" id="GO:0140078">
    <property type="term" value="F:class I DNA-(apurinic or apyrimidinic site) endonuclease activity"/>
    <property type="evidence" value="ECO:0007669"/>
    <property type="project" value="UniProtKB-EC"/>
</dbReference>
<evidence type="ECO:0000256" key="1">
    <source>
        <dbReference type="ARBA" id="ARBA00001668"/>
    </source>
</evidence>
<comment type="similarity">
    <text evidence="2 15">Belongs to the FPG family.</text>
</comment>
<dbReference type="PROSITE" id="PS51068">
    <property type="entry name" value="FPG_CAT"/>
    <property type="match status" value="1"/>
</dbReference>
<dbReference type="Gene3D" id="1.10.8.50">
    <property type="match status" value="1"/>
</dbReference>
<dbReference type="Pfam" id="PF06831">
    <property type="entry name" value="H2TH"/>
    <property type="match status" value="1"/>
</dbReference>
<dbReference type="NCBIfam" id="NF002211">
    <property type="entry name" value="PRK01103.1"/>
    <property type="match status" value="1"/>
</dbReference>
<comment type="catalytic activity">
    <reaction evidence="1 15">
        <text>Hydrolysis of DNA containing ring-opened 7-methylguanine residues, releasing 2,6-diamino-4-hydroxy-5-(N-methyl)formamidopyrimidine.</text>
        <dbReference type="EC" id="3.2.2.23"/>
    </reaction>
</comment>
<comment type="function">
    <text evidence="15">Involved in base excision repair of DNA damaged by oxidation or by mutagenic agents. Acts as DNA glycosylase that recognizes and removes damaged bases. Has a preference for oxidized purines, such as 7,8-dihydro-8-oxoguanine (8-oxoG). Has AP (apurinic/apyrimidinic) lyase activity and introduces nicks in the DNA strand. Cleaves the DNA backbone by beta-delta elimination to generate a single-strand break at the site of the removed base with both 3'- and 5'-phosphates.</text>
</comment>
<dbReference type="SMART" id="SM00898">
    <property type="entry name" value="Fapy_DNA_glyco"/>
    <property type="match status" value="1"/>
</dbReference>
<dbReference type="InterPro" id="IPR015886">
    <property type="entry name" value="H2TH_FPG"/>
</dbReference>
<dbReference type="GO" id="GO:0003684">
    <property type="term" value="F:damaged DNA binding"/>
    <property type="evidence" value="ECO:0007669"/>
    <property type="project" value="InterPro"/>
</dbReference>
<keyword evidence="11 15" id="KW-0456">Lyase</keyword>
<dbReference type="Gene3D" id="3.20.190.10">
    <property type="entry name" value="MutM-like, N-terminal"/>
    <property type="match status" value="1"/>
</dbReference>
<organism evidence="18 19">
    <name type="scientific">Sterolibacterium denitrificans</name>
    <dbReference type="NCBI Taxonomy" id="157592"/>
    <lineage>
        <taxon>Bacteria</taxon>
        <taxon>Pseudomonadati</taxon>
        <taxon>Pseudomonadota</taxon>
        <taxon>Betaproteobacteria</taxon>
        <taxon>Nitrosomonadales</taxon>
        <taxon>Sterolibacteriaceae</taxon>
        <taxon>Sterolibacterium</taxon>
    </lineage>
</organism>
<dbReference type="SMART" id="SM01232">
    <property type="entry name" value="H2TH"/>
    <property type="match status" value="1"/>
</dbReference>
<feature type="domain" description="FPG-type" evidence="16">
    <location>
        <begin position="245"/>
        <end position="279"/>
    </location>
</feature>
<gene>
    <name evidence="15 18" type="primary">mutM</name>
    <name evidence="15" type="synonym">fpg</name>
    <name evidence="18" type="ORF">SDENCHOL_10297</name>
</gene>
<dbReference type="InterPro" id="IPR015887">
    <property type="entry name" value="DNA_glyclase_Znf_dom_DNA_BS"/>
</dbReference>
<dbReference type="GO" id="GO:0006284">
    <property type="term" value="P:base-excision repair"/>
    <property type="evidence" value="ECO:0007669"/>
    <property type="project" value="InterPro"/>
</dbReference>
<keyword evidence="13 15" id="KW-0326">Glycosidase</keyword>
<dbReference type="HAMAP" id="MF_00103">
    <property type="entry name" value="Fapy_DNA_glycosyl"/>
    <property type="match status" value="1"/>
</dbReference>
<evidence type="ECO:0000256" key="11">
    <source>
        <dbReference type="ARBA" id="ARBA00023239"/>
    </source>
</evidence>
<dbReference type="InterPro" id="IPR000214">
    <property type="entry name" value="Znf_DNA_glyclase/AP_lyase"/>
</dbReference>
<evidence type="ECO:0000256" key="12">
    <source>
        <dbReference type="ARBA" id="ARBA00023268"/>
    </source>
</evidence>
<evidence type="ECO:0000256" key="10">
    <source>
        <dbReference type="ARBA" id="ARBA00023204"/>
    </source>
</evidence>
<feature type="binding site" evidence="15">
    <location>
        <position position="114"/>
    </location>
    <ligand>
        <name>DNA</name>
        <dbReference type="ChEBI" id="CHEBI:16991"/>
    </ligand>
</feature>
<dbReference type="InterPro" id="IPR035937">
    <property type="entry name" value="FPG_N"/>
</dbReference>
<evidence type="ECO:0000313" key="19">
    <source>
        <dbReference type="Proteomes" id="UP000242886"/>
    </source>
</evidence>
<feature type="binding site" evidence="15">
    <location>
        <position position="96"/>
    </location>
    <ligand>
        <name>DNA</name>
        <dbReference type="ChEBI" id="CHEBI:16991"/>
    </ligand>
</feature>
<evidence type="ECO:0000256" key="15">
    <source>
        <dbReference type="HAMAP-Rule" id="MF_00103"/>
    </source>
</evidence>
<comment type="catalytic activity">
    <reaction evidence="14 15">
        <text>2'-deoxyribonucleotide-(2'-deoxyribose 5'-phosphate)-2'-deoxyribonucleotide-DNA = a 3'-end 2'-deoxyribonucleotide-(2,3-dehydro-2,3-deoxyribose 5'-phosphate)-DNA + a 5'-end 5'-phospho-2'-deoxyribonucleoside-DNA + H(+)</text>
        <dbReference type="Rhea" id="RHEA:66592"/>
        <dbReference type="Rhea" id="RHEA-COMP:13180"/>
        <dbReference type="Rhea" id="RHEA-COMP:16897"/>
        <dbReference type="Rhea" id="RHEA-COMP:17067"/>
        <dbReference type="ChEBI" id="CHEBI:15378"/>
        <dbReference type="ChEBI" id="CHEBI:136412"/>
        <dbReference type="ChEBI" id="CHEBI:157695"/>
        <dbReference type="ChEBI" id="CHEBI:167181"/>
        <dbReference type="EC" id="4.2.99.18"/>
    </reaction>
</comment>
<evidence type="ECO:0000256" key="7">
    <source>
        <dbReference type="ARBA" id="ARBA00022801"/>
    </source>
</evidence>
<keyword evidence="5 15" id="KW-0227">DNA damage</keyword>
<protein>
    <recommendedName>
        <fullName evidence="15">Formamidopyrimidine-DNA glycosylase</fullName>
        <shortName evidence="15">Fapy-DNA glycosylase</shortName>
        <ecNumber evidence="15">3.2.2.23</ecNumber>
    </recommendedName>
    <alternativeName>
        <fullName evidence="15">DNA-(apurinic or apyrimidinic site) lyase MutM</fullName>
        <shortName evidence="15">AP lyase MutM</shortName>
        <ecNumber evidence="15">4.2.99.18</ecNumber>
    </alternativeName>
</protein>
<dbReference type="Pfam" id="PF01149">
    <property type="entry name" value="Fapy_DNA_glyco"/>
    <property type="match status" value="1"/>
</dbReference>
<feature type="active site" description="Schiff-base intermediate with DNA" evidence="15">
    <location>
        <position position="2"/>
    </location>
</feature>
<evidence type="ECO:0000256" key="3">
    <source>
        <dbReference type="ARBA" id="ARBA00011245"/>
    </source>
</evidence>
<dbReference type="PANTHER" id="PTHR22993">
    <property type="entry name" value="FORMAMIDOPYRIMIDINE-DNA GLYCOSYLASE"/>
    <property type="match status" value="1"/>
</dbReference>
<evidence type="ECO:0000256" key="8">
    <source>
        <dbReference type="ARBA" id="ARBA00022833"/>
    </source>
</evidence>
<evidence type="ECO:0000259" key="17">
    <source>
        <dbReference type="PROSITE" id="PS51068"/>
    </source>
</evidence>
<dbReference type="SUPFAM" id="SSF81624">
    <property type="entry name" value="N-terminal domain of MutM-like DNA repair proteins"/>
    <property type="match status" value="1"/>
</dbReference>
<evidence type="ECO:0000256" key="14">
    <source>
        <dbReference type="ARBA" id="ARBA00044632"/>
    </source>
</evidence>
<evidence type="ECO:0000256" key="4">
    <source>
        <dbReference type="ARBA" id="ARBA00022723"/>
    </source>
</evidence>
<keyword evidence="10 15" id="KW-0234">DNA repair</keyword>
<keyword evidence="12 15" id="KW-0511">Multifunctional enzyme</keyword>
<dbReference type="GO" id="GO:0034039">
    <property type="term" value="F:8-oxo-7,8-dihydroguanine DNA N-glycosylase activity"/>
    <property type="evidence" value="ECO:0007669"/>
    <property type="project" value="TreeGrafter"/>
</dbReference>
<accession>A0A7Z7MUI3</accession>
<sequence length="280" mass="30686">MPELPEVEVTRRGIAAPLIGRRVCAVVARVPRLRYPLPAGLAAHLVGRRLLDIRRRGKYLLLDFGTGHLLLHLGMSGSLRVLPQVAGADVAPAQKHDHFDLLFDGFTLRLRDPRRFGAVLWLPADEAGTVDSHPLLAGLGIEPLSAEFTPAWLYAATRGCRTAIKPLLMDSHRVVGIGNIYASESLFRAGIDPRTPAAGIGPRRYARLVPEIRATLEAAIAAGGSSLRDFIHSDGGSGYFQQQYFVYGRSGEPCRVCGRPIHTLRQAQRATFYCGHCQRR</sequence>
<dbReference type="EC" id="4.2.99.18" evidence="15"/>
<comment type="cofactor">
    <cofactor evidence="15">
        <name>Zn(2+)</name>
        <dbReference type="ChEBI" id="CHEBI:29105"/>
    </cofactor>
    <text evidence="15">Binds 1 zinc ion per subunit.</text>
</comment>
<dbReference type="AlphaFoldDB" id="A0A7Z7MUI3"/>